<dbReference type="EMBL" id="SUME01000001">
    <property type="protein sequence ID" value="TJZ62900.1"/>
    <property type="molecule type" value="Genomic_DNA"/>
</dbReference>
<dbReference type="Pfam" id="PF00072">
    <property type="entry name" value="Response_reg"/>
    <property type="match status" value="1"/>
</dbReference>
<dbReference type="InterPro" id="IPR011006">
    <property type="entry name" value="CheY-like_superfamily"/>
</dbReference>
<name>A0A4U0P6I9_9SPHI</name>
<gene>
    <name evidence="4" type="ORF">FAZ15_00915</name>
</gene>
<feature type="domain" description="HTH LytTR-type" evidence="3">
    <location>
        <begin position="143"/>
        <end position="241"/>
    </location>
</feature>
<dbReference type="SUPFAM" id="SSF52172">
    <property type="entry name" value="CheY-like"/>
    <property type="match status" value="1"/>
</dbReference>
<evidence type="ECO:0000256" key="1">
    <source>
        <dbReference type="PROSITE-ProRule" id="PRU00169"/>
    </source>
</evidence>
<dbReference type="Gene3D" id="3.40.50.2300">
    <property type="match status" value="1"/>
</dbReference>
<feature type="domain" description="Response regulatory" evidence="2">
    <location>
        <begin position="7"/>
        <end position="118"/>
    </location>
</feature>
<dbReference type="Proteomes" id="UP000306808">
    <property type="component" value="Unassembled WGS sequence"/>
</dbReference>
<dbReference type="InterPro" id="IPR046947">
    <property type="entry name" value="LytR-like"/>
</dbReference>
<dbReference type="Gene3D" id="2.40.50.1020">
    <property type="entry name" value="LytTr DNA-binding domain"/>
    <property type="match status" value="1"/>
</dbReference>
<dbReference type="SMART" id="SM00850">
    <property type="entry name" value="LytTR"/>
    <property type="match status" value="1"/>
</dbReference>
<dbReference type="GO" id="GO:0000156">
    <property type="term" value="F:phosphorelay response regulator activity"/>
    <property type="evidence" value="ECO:0007669"/>
    <property type="project" value="InterPro"/>
</dbReference>
<dbReference type="Pfam" id="PF04397">
    <property type="entry name" value="LytTR"/>
    <property type="match status" value="1"/>
</dbReference>
<comment type="caution">
    <text evidence="4">The sequence shown here is derived from an EMBL/GenBank/DDBJ whole genome shotgun (WGS) entry which is preliminary data.</text>
</comment>
<feature type="modified residue" description="4-aspartylphosphate" evidence="1">
    <location>
        <position position="58"/>
    </location>
</feature>
<dbReference type="OrthoDB" id="1646880at2"/>
<dbReference type="GO" id="GO:0003677">
    <property type="term" value="F:DNA binding"/>
    <property type="evidence" value="ECO:0007669"/>
    <property type="project" value="InterPro"/>
</dbReference>
<accession>A0A4U0P6I9</accession>
<dbReference type="PROSITE" id="PS50110">
    <property type="entry name" value="RESPONSE_REGULATORY"/>
    <property type="match status" value="1"/>
</dbReference>
<dbReference type="SMART" id="SM00448">
    <property type="entry name" value="REC"/>
    <property type="match status" value="1"/>
</dbReference>
<dbReference type="PANTHER" id="PTHR37299">
    <property type="entry name" value="TRANSCRIPTIONAL REGULATOR-RELATED"/>
    <property type="match status" value="1"/>
</dbReference>
<keyword evidence="5" id="KW-1185">Reference proteome</keyword>
<organism evidence="4 5">
    <name type="scientific">Sphingobacterium olei</name>
    <dbReference type="NCBI Taxonomy" id="2571155"/>
    <lineage>
        <taxon>Bacteria</taxon>
        <taxon>Pseudomonadati</taxon>
        <taxon>Bacteroidota</taxon>
        <taxon>Sphingobacteriia</taxon>
        <taxon>Sphingobacteriales</taxon>
        <taxon>Sphingobacteriaceae</taxon>
        <taxon>Sphingobacterium</taxon>
    </lineage>
</organism>
<reference evidence="4 5" key="1">
    <citation type="submission" date="2019-04" db="EMBL/GenBank/DDBJ databases">
        <title>Sphingobacterium olei sp. nov., isolated from oil-contaminated soil.</title>
        <authorList>
            <person name="Liu B."/>
        </authorList>
    </citation>
    <scope>NUCLEOTIDE SEQUENCE [LARGE SCALE GENOMIC DNA]</scope>
    <source>
        <strain evidence="4 5">HAL-9</strain>
    </source>
</reference>
<dbReference type="PROSITE" id="PS50930">
    <property type="entry name" value="HTH_LYTTR"/>
    <property type="match status" value="1"/>
</dbReference>
<evidence type="ECO:0000313" key="4">
    <source>
        <dbReference type="EMBL" id="TJZ62900.1"/>
    </source>
</evidence>
<evidence type="ECO:0000259" key="2">
    <source>
        <dbReference type="PROSITE" id="PS50110"/>
    </source>
</evidence>
<dbReference type="AlphaFoldDB" id="A0A4U0P6I9"/>
<dbReference type="InterPro" id="IPR001789">
    <property type="entry name" value="Sig_transdc_resp-reg_receiver"/>
</dbReference>
<dbReference type="RefSeq" id="WP_136899223.1">
    <property type="nucleotide sequence ID" value="NZ_SUME01000001.1"/>
</dbReference>
<protein>
    <submittedName>
        <fullName evidence="4">Response regulator transcription factor</fullName>
    </submittedName>
</protein>
<proteinExistence type="predicted"/>
<dbReference type="InterPro" id="IPR007492">
    <property type="entry name" value="LytTR_DNA-bd_dom"/>
</dbReference>
<evidence type="ECO:0000259" key="3">
    <source>
        <dbReference type="PROSITE" id="PS50930"/>
    </source>
</evidence>
<keyword evidence="1" id="KW-0597">Phosphoprotein</keyword>
<dbReference type="PANTHER" id="PTHR37299:SF1">
    <property type="entry name" value="STAGE 0 SPORULATION PROTEIN A HOMOLOG"/>
    <property type="match status" value="1"/>
</dbReference>
<evidence type="ECO:0000313" key="5">
    <source>
        <dbReference type="Proteomes" id="UP000306808"/>
    </source>
</evidence>
<sequence>MRSLTMSVLIADRDGIGRDNIRKLLQDSNRFHIVGESATPQETIRAVNMLTPDILFIDEQLYRWIISELSNGSDICPLIIITAEDDSFAKQAFEERIFDYLIKPYSRERFEFTLRRISYKFVKELFSTSDIAALFSAVMFVLDGTSFKKIDVKKIIYIKAAKDYSIIYTEQGEYLSSFGIGYIEERLDPTFFKRVQRSYIVNLSFVSALQRESGKSILILENGSEISIGRSYMPIIKRLIV</sequence>